<accession>A0A0D9X309</accession>
<feature type="region of interest" description="Disordered" evidence="1">
    <location>
        <begin position="16"/>
        <end position="47"/>
    </location>
</feature>
<evidence type="ECO:0000256" key="1">
    <source>
        <dbReference type="SAM" id="MobiDB-lite"/>
    </source>
</evidence>
<evidence type="ECO:0000313" key="2">
    <source>
        <dbReference type="EnsemblPlants" id="LPERR07G23430.2"/>
    </source>
</evidence>
<name>A0A0D9X309_9ORYZ</name>
<evidence type="ECO:0000313" key="3">
    <source>
        <dbReference type="Proteomes" id="UP000032180"/>
    </source>
</evidence>
<dbReference type="EnsemblPlants" id="LPERR07G23430.2">
    <property type="protein sequence ID" value="LPERR07G23430.2"/>
    <property type="gene ID" value="LPERR07G23430"/>
</dbReference>
<proteinExistence type="predicted"/>
<dbReference type="Proteomes" id="UP000032180">
    <property type="component" value="Chromosome 7"/>
</dbReference>
<reference evidence="3" key="2">
    <citation type="submission" date="2013-12" db="EMBL/GenBank/DDBJ databases">
        <authorList>
            <person name="Yu Y."/>
            <person name="Lee S."/>
            <person name="de Baynast K."/>
            <person name="Wissotski M."/>
            <person name="Liu L."/>
            <person name="Talag J."/>
            <person name="Goicoechea J."/>
            <person name="Angelova A."/>
            <person name="Jetty R."/>
            <person name="Kudrna D."/>
            <person name="Golser W."/>
            <person name="Rivera L."/>
            <person name="Zhang J."/>
            <person name="Wing R."/>
        </authorList>
    </citation>
    <scope>NUCLEOTIDE SEQUENCE</scope>
</reference>
<reference evidence="2" key="3">
    <citation type="submission" date="2015-04" db="UniProtKB">
        <authorList>
            <consortium name="EnsemblPlants"/>
        </authorList>
    </citation>
    <scope>IDENTIFICATION</scope>
</reference>
<dbReference type="Gramene" id="LPERR07G23430.2">
    <property type="protein sequence ID" value="LPERR07G23430.2"/>
    <property type="gene ID" value="LPERR07G23430"/>
</dbReference>
<dbReference type="HOGENOM" id="CLU_1557506_0_0_1"/>
<protein>
    <submittedName>
        <fullName evidence="2">Uncharacterized protein</fullName>
    </submittedName>
</protein>
<dbReference type="AlphaFoldDB" id="A0A0D9X309"/>
<sequence>MHRWNGPVPFVFLPAPLTDRAPGGTPTATPPGLPATPSSMATTSGGGFNVDGAARGGIAARSVAVSRRLDYGTGIPFGTPGTVSDTPGYKKIYHTRRHLVRNDVGNGFRCIRMVNNIYLNFDAFHGDKSHDRRALGVGDNQSWKILPWGPDAFISPAPPSADYGHGNRLPVS</sequence>
<organism evidence="2 3">
    <name type="scientific">Leersia perrieri</name>
    <dbReference type="NCBI Taxonomy" id="77586"/>
    <lineage>
        <taxon>Eukaryota</taxon>
        <taxon>Viridiplantae</taxon>
        <taxon>Streptophyta</taxon>
        <taxon>Embryophyta</taxon>
        <taxon>Tracheophyta</taxon>
        <taxon>Spermatophyta</taxon>
        <taxon>Magnoliopsida</taxon>
        <taxon>Liliopsida</taxon>
        <taxon>Poales</taxon>
        <taxon>Poaceae</taxon>
        <taxon>BOP clade</taxon>
        <taxon>Oryzoideae</taxon>
        <taxon>Oryzeae</taxon>
        <taxon>Oryzinae</taxon>
        <taxon>Leersia</taxon>
    </lineage>
</organism>
<reference evidence="2 3" key="1">
    <citation type="submission" date="2012-08" db="EMBL/GenBank/DDBJ databases">
        <title>Oryza genome evolution.</title>
        <authorList>
            <person name="Wing R.A."/>
        </authorList>
    </citation>
    <scope>NUCLEOTIDE SEQUENCE</scope>
</reference>
<keyword evidence="3" id="KW-1185">Reference proteome</keyword>